<protein>
    <submittedName>
        <fullName evidence="5">TPT domain-containing protein</fullName>
    </submittedName>
</protein>
<accession>A0ABD1PFS7</accession>
<gene>
    <name evidence="5" type="ORF">Fot_54005</name>
</gene>
<comment type="caution">
    <text evidence="5">The sequence shown here is derived from an EMBL/GenBank/DDBJ whole genome shotgun (WGS) entry which is preliminary data.</text>
</comment>
<dbReference type="GO" id="GO:0016020">
    <property type="term" value="C:membrane"/>
    <property type="evidence" value="ECO:0007669"/>
    <property type="project" value="UniProtKB-SubCell"/>
</dbReference>
<keyword evidence="2" id="KW-0812">Transmembrane</keyword>
<keyword evidence="6" id="KW-1185">Reference proteome</keyword>
<sequence length="178" mass="20400">MATNYSINSLHWSQKKDTIFFIANTDIFIILSARADCSVASIRDEIRSILKSVLSWKTIAICHFNTLEMLKALMPVAVYSIGIIFKKDSYKNNTMLDMLAISIGIPIAAYGEAKYDSWGVFLQLGTVVFEATRLNKFLMRFYVELDRVLARRKNFCVDHKCRWYGEGLVAYRVFIVGD</sequence>
<dbReference type="InterPro" id="IPR050186">
    <property type="entry name" value="TPT_transporter"/>
</dbReference>
<dbReference type="Proteomes" id="UP001604277">
    <property type="component" value="Unassembled WGS sequence"/>
</dbReference>
<comment type="subcellular location">
    <subcellularLocation>
        <location evidence="1">Membrane</location>
        <topology evidence="1">Multi-pass membrane protein</topology>
    </subcellularLocation>
</comment>
<dbReference type="AlphaFoldDB" id="A0ABD1PFS7"/>
<keyword evidence="4" id="KW-0472">Membrane</keyword>
<evidence type="ECO:0000256" key="2">
    <source>
        <dbReference type="ARBA" id="ARBA00022692"/>
    </source>
</evidence>
<evidence type="ECO:0000256" key="3">
    <source>
        <dbReference type="ARBA" id="ARBA00022989"/>
    </source>
</evidence>
<evidence type="ECO:0000256" key="4">
    <source>
        <dbReference type="ARBA" id="ARBA00023136"/>
    </source>
</evidence>
<name>A0ABD1PFS7_9LAMI</name>
<dbReference type="EMBL" id="JBFOLJ010000020">
    <property type="protein sequence ID" value="KAL2462768.1"/>
    <property type="molecule type" value="Genomic_DNA"/>
</dbReference>
<organism evidence="5 6">
    <name type="scientific">Forsythia ovata</name>
    <dbReference type="NCBI Taxonomy" id="205694"/>
    <lineage>
        <taxon>Eukaryota</taxon>
        <taxon>Viridiplantae</taxon>
        <taxon>Streptophyta</taxon>
        <taxon>Embryophyta</taxon>
        <taxon>Tracheophyta</taxon>
        <taxon>Spermatophyta</taxon>
        <taxon>Magnoliopsida</taxon>
        <taxon>eudicotyledons</taxon>
        <taxon>Gunneridae</taxon>
        <taxon>Pentapetalae</taxon>
        <taxon>asterids</taxon>
        <taxon>lamiids</taxon>
        <taxon>Lamiales</taxon>
        <taxon>Oleaceae</taxon>
        <taxon>Forsythieae</taxon>
        <taxon>Forsythia</taxon>
    </lineage>
</organism>
<evidence type="ECO:0000256" key="1">
    <source>
        <dbReference type="ARBA" id="ARBA00004141"/>
    </source>
</evidence>
<keyword evidence="3" id="KW-1133">Transmembrane helix</keyword>
<reference evidence="6" key="1">
    <citation type="submission" date="2024-07" db="EMBL/GenBank/DDBJ databases">
        <title>Two chromosome-level genome assemblies of Korean endemic species Abeliophyllum distichum and Forsythia ovata (Oleaceae).</title>
        <authorList>
            <person name="Jang H."/>
        </authorList>
    </citation>
    <scope>NUCLEOTIDE SEQUENCE [LARGE SCALE GENOMIC DNA]</scope>
</reference>
<proteinExistence type="predicted"/>
<dbReference type="PANTHER" id="PTHR11132">
    <property type="entry name" value="SOLUTE CARRIER FAMILY 35"/>
    <property type="match status" value="1"/>
</dbReference>
<evidence type="ECO:0000313" key="6">
    <source>
        <dbReference type="Proteomes" id="UP001604277"/>
    </source>
</evidence>
<evidence type="ECO:0000313" key="5">
    <source>
        <dbReference type="EMBL" id="KAL2462768.1"/>
    </source>
</evidence>